<evidence type="ECO:0000313" key="2">
    <source>
        <dbReference type="Proteomes" id="UP000824120"/>
    </source>
</evidence>
<protein>
    <submittedName>
        <fullName evidence="1">Uncharacterized protein</fullName>
    </submittedName>
</protein>
<comment type="caution">
    <text evidence="1">The sequence shown here is derived from an EMBL/GenBank/DDBJ whole genome shotgun (WGS) entry which is preliminary data.</text>
</comment>
<reference evidence="1 2" key="1">
    <citation type="submission" date="2020-09" db="EMBL/GenBank/DDBJ databases">
        <title>De no assembly of potato wild relative species, Solanum commersonii.</title>
        <authorList>
            <person name="Cho K."/>
        </authorList>
    </citation>
    <scope>NUCLEOTIDE SEQUENCE [LARGE SCALE GENOMIC DNA]</scope>
    <source>
        <strain evidence="1">LZ3.2</strain>
        <tissue evidence="1">Leaf</tissue>
    </source>
</reference>
<feature type="non-terminal residue" evidence="1">
    <location>
        <position position="1"/>
    </location>
</feature>
<evidence type="ECO:0000313" key="1">
    <source>
        <dbReference type="EMBL" id="KAG5605954.1"/>
    </source>
</evidence>
<dbReference type="Proteomes" id="UP000824120">
    <property type="component" value="Chromosome 5"/>
</dbReference>
<proteinExistence type="predicted"/>
<dbReference type="AlphaFoldDB" id="A0A9J5YZV5"/>
<accession>A0A9J5YZV5</accession>
<keyword evidence="2" id="KW-1185">Reference proteome</keyword>
<sequence>VVISLEPNGPEELKEDNIPKNEVVVLFGGNTVPDFMSISKESMVLSSLCIEFSKVVRKWKFLGGKIFHTVFKSNSKMANVFLISRLGHMARSC</sequence>
<organism evidence="1 2">
    <name type="scientific">Solanum commersonii</name>
    <name type="common">Commerson's wild potato</name>
    <name type="synonym">Commerson's nightshade</name>
    <dbReference type="NCBI Taxonomy" id="4109"/>
    <lineage>
        <taxon>Eukaryota</taxon>
        <taxon>Viridiplantae</taxon>
        <taxon>Streptophyta</taxon>
        <taxon>Embryophyta</taxon>
        <taxon>Tracheophyta</taxon>
        <taxon>Spermatophyta</taxon>
        <taxon>Magnoliopsida</taxon>
        <taxon>eudicotyledons</taxon>
        <taxon>Gunneridae</taxon>
        <taxon>Pentapetalae</taxon>
        <taxon>asterids</taxon>
        <taxon>lamiids</taxon>
        <taxon>Solanales</taxon>
        <taxon>Solanaceae</taxon>
        <taxon>Solanoideae</taxon>
        <taxon>Solaneae</taxon>
        <taxon>Solanum</taxon>
    </lineage>
</organism>
<name>A0A9J5YZV5_SOLCO</name>
<gene>
    <name evidence="1" type="ORF">H5410_027446</name>
</gene>
<dbReference type="EMBL" id="JACXVP010000005">
    <property type="protein sequence ID" value="KAG5605954.1"/>
    <property type="molecule type" value="Genomic_DNA"/>
</dbReference>